<dbReference type="SUPFAM" id="SSF53335">
    <property type="entry name" value="S-adenosyl-L-methionine-dependent methyltransferases"/>
    <property type="match status" value="1"/>
</dbReference>
<gene>
    <name evidence="2" type="ORF">SCUCBS95973_009084</name>
</gene>
<accession>A0ABP0CUL6</accession>
<dbReference type="Proteomes" id="UP001642405">
    <property type="component" value="Unassembled WGS sequence"/>
</dbReference>
<evidence type="ECO:0000256" key="1">
    <source>
        <dbReference type="SAM" id="MobiDB-lite"/>
    </source>
</evidence>
<comment type="caution">
    <text evidence="2">The sequence shown here is derived from an EMBL/GenBank/DDBJ whole genome shotgun (WGS) entry which is preliminary data.</text>
</comment>
<dbReference type="EMBL" id="CAWUHB010000090">
    <property type="protein sequence ID" value="CAK7234884.1"/>
    <property type="molecule type" value="Genomic_DNA"/>
</dbReference>
<feature type="region of interest" description="Disordered" evidence="1">
    <location>
        <begin position="1"/>
        <end position="45"/>
    </location>
</feature>
<organism evidence="2 3">
    <name type="scientific">Sporothrix curviconia</name>
    <dbReference type="NCBI Taxonomy" id="1260050"/>
    <lineage>
        <taxon>Eukaryota</taxon>
        <taxon>Fungi</taxon>
        <taxon>Dikarya</taxon>
        <taxon>Ascomycota</taxon>
        <taxon>Pezizomycotina</taxon>
        <taxon>Sordariomycetes</taxon>
        <taxon>Sordariomycetidae</taxon>
        <taxon>Ophiostomatales</taxon>
        <taxon>Ophiostomataceae</taxon>
        <taxon>Sporothrix</taxon>
    </lineage>
</organism>
<sequence length="144" mass="15526">MCGGEGDDTSTPTTTGVAGAGHSPGHPPSTAGSVIEAASQPGDDDEFHLIEGYDTNSLASTSATASIYAHTFEHGRRYHFFKNSRYPLPDDDMEQSREDMKHAMMMELTDGKLFYAPVGDHPQQILDIGTGTGKLKIELQLRAL</sequence>
<protein>
    <submittedName>
        <fullName evidence="2">Uncharacterized protein</fullName>
    </submittedName>
</protein>
<proteinExistence type="predicted"/>
<dbReference type="InterPro" id="IPR029063">
    <property type="entry name" value="SAM-dependent_MTases_sf"/>
</dbReference>
<name>A0ABP0CUL6_9PEZI</name>
<evidence type="ECO:0000313" key="2">
    <source>
        <dbReference type="EMBL" id="CAK7234884.1"/>
    </source>
</evidence>
<keyword evidence="3" id="KW-1185">Reference proteome</keyword>
<reference evidence="2 3" key="1">
    <citation type="submission" date="2024-01" db="EMBL/GenBank/DDBJ databases">
        <authorList>
            <person name="Allen C."/>
            <person name="Tagirdzhanova G."/>
        </authorList>
    </citation>
    <scope>NUCLEOTIDE SEQUENCE [LARGE SCALE GENOMIC DNA]</scope>
</reference>
<evidence type="ECO:0000313" key="3">
    <source>
        <dbReference type="Proteomes" id="UP001642405"/>
    </source>
</evidence>